<evidence type="ECO:0008006" key="3">
    <source>
        <dbReference type="Google" id="ProtNLM"/>
    </source>
</evidence>
<proteinExistence type="predicted"/>
<evidence type="ECO:0000313" key="2">
    <source>
        <dbReference type="Proteomes" id="UP001589828"/>
    </source>
</evidence>
<accession>A0ABV6L8C8</accession>
<dbReference type="Proteomes" id="UP001589828">
    <property type="component" value="Unassembled WGS sequence"/>
</dbReference>
<evidence type="ECO:0000313" key="1">
    <source>
        <dbReference type="EMBL" id="MFC0515685.1"/>
    </source>
</evidence>
<sequence length="310" mass="35709">MFSFFKRQKNEIIVPEWASFFSKSEYKVFVDAIDKFFYDRNITYTLGDALINVGPNDFDWGVLGLMNLAQACKLAEVSDRQELVLGHFESMIRTFQFEKDFKEIIDDFNAIEEYIATRLYPLDYLDHGGKENKVYRMLAGEIAEVLVFDLPDAVQTITPEQAGKWKKTWDKLFETGIENIRSKYPCSITREEIGQTSIWFAFGDHFFAPNIIFDMTRNPQLVGSKGSLIGIPHRHTVIIYPIENIDFVNAVNDMIPVIYGMNQEGPGSVSSNLLWYKDGIFENQPYEIEDNTIKFSPTDGFLKAMEIIES</sequence>
<dbReference type="RefSeq" id="WP_377023500.1">
    <property type="nucleotide sequence ID" value="NZ_JBHLTS010000022.1"/>
</dbReference>
<name>A0ABV6L8C8_9SPHI</name>
<protein>
    <recommendedName>
        <fullName evidence="3">DUF4261 domain-containing protein</fullName>
    </recommendedName>
</protein>
<reference evidence="1 2" key="1">
    <citation type="submission" date="2024-09" db="EMBL/GenBank/DDBJ databases">
        <authorList>
            <person name="Sun Q."/>
            <person name="Mori K."/>
        </authorList>
    </citation>
    <scope>NUCLEOTIDE SEQUENCE [LARGE SCALE GENOMIC DNA]</scope>
    <source>
        <strain evidence="1 2">NCAIM B.02415</strain>
    </source>
</reference>
<gene>
    <name evidence="1" type="ORF">ACFFGT_15805</name>
</gene>
<comment type="caution">
    <text evidence="1">The sequence shown here is derived from an EMBL/GenBank/DDBJ whole genome shotgun (WGS) entry which is preliminary data.</text>
</comment>
<dbReference type="EMBL" id="JBHLTS010000022">
    <property type="protein sequence ID" value="MFC0515685.1"/>
    <property type="molecule type" value="Genomic_DNA"/>
</dbReference>
<keyword evidence="2" id="KW-1185">Reference proteome</keyword>
<organism evidence="1 2">
    <name type="scientific">Mucilaginibacter angelicae</name>
    <dbReference type="NCBI Taxonomy" id="869718"/>
    <lineage>
        <taxon>Bacteria</taxon>
        <taxon>Pseudomonadati</taxon>
        <taxon>Bacteroidota</taxon>
        <taxon>Sphingobacteriia</taxon>
        <taxon>Sphingobacteriales</taxon>
        <taxon>Sphingobacteriaceae</taxon>
        <taxon>Mucilaginibacter</taxon>
    </lineage>
</organism>